<dbReference type="Proteomes" id="UP000093069">
    <property type="component" value="Chromosome I"/>
</dbReference>
<accession>A0A160VRK5</accession>
<dbReference type="STRING" id="54262.CHITON_0798"/>
<reference evidence="2" key="1">
    <citation type="submission" date="2016-01" db="EMBL/GenBank/DDBJ databases">
        <authorList>
            <person name="Vorgias C.E."/>
        </authorList>
    </citation>
    <scope>NUCLEOTIDE SEQUENCE [LARGE SCALE GENOMIC DNA]</scope>
</reference>
<proteinExistence type="predicted"/>
<dbReference type="AlphaFoldDB" id="A0A160VRK5"/>
<protein>
    <submittedName>
        <fullName evidence="1">Uncharacterized protein</fullName>
    </submittedName>
</protein>
<dbReference type="EMBL" id="LN999010">
    <property type="protein sequence ID" value="CUX77577.1"/>
    <property type="molecule type" value="Genomic_DNA"/>
</dbReference>
<gene>
    <name evidence="1" type="ORF">CHITON_0798</name>
</gene>
<evidence type="ECO:0000313" key="1">
    <source>
        <dbReference type="EMBL" id="CUX77577.1"/>
    </source>
</evidence>
<evidence type="ECO:0000313" key="2">
    <source>
        <dbReference type="Proteomes" id="UP000093069"/>
    </source>
</evidence>
<sequence>MRQSAKIIREINGNTAEVVVKILKNLNPDDYQEILLASQQITNLTVEKLSRTTPVRKINPIMGQIERLEYYAEIINDTKLMSIINFARRQFENGNIKATQDSIDFANEVLEKDIENLREVQAPTPQEQVDWLIFKYTRTLKYAIQVAIALPENESEKVLQEISAYENILKEATKMRNEGRYIEALSLLSENLDSLLLFQSNLERMHVMIMRNLTKQEGRILIIKLKLAAKKEKECQLREIALMELSLAEEDLDLGRTNIATLRIIRASRIVNYLTRNGGISE</sequence>
<organism evidence="1 2">
    <name type="scientific">Thermococcus chitonophagus</name>
    <dbReference type="NCBI Taxonomy" id="54262"/>
    <lineage>
        <taxon>Archaea</taxon>
        <taxon>Methanobacteriati</taxon>
        <taxon>Methanobacteriota</taxon>
        <taxon>Thermococci</taxon>
        <taxon>Thermococcales</taxon>
        <taxon>Thermococcaceae</taxon>
        <taxon>Thermococcus</taxon>
    </lineage>
</organism>
<dbReference type="KEGG" id="tch:CHITON_0798"/>
<name>A0A160VRK5_9EURY</name>